<dbReference type="Proteomes" id="UP000886998">
    <property type="component" value="Unassembled WGS sequence"/>
</dbReference>
<feature type="region of interest" description="Disordered" evidence="1">
    <location>
        <begin position="1"/>
        <end position="24"/>
    </location>
</feature>
<accession>A0A8X7BQE5</accession>
<evidence type="ECO:0000256" key="1">
    <source>
        <dbReference type="SAM" id="MobiDB-lite"/>
    </source>
</evidence>
<dbReference type="EMBL" id="BMAV01002153">
    <property type="protein sequence ID" value="GFY40861.1"/>
    <property type="molecule type" value="Genomic_DNA"/>
</dbReference>
<proteinExistence type="predicted"/>
<name>A0A8X7BQE5_9ARAC</name>
<dbReference type="AlphaFoldDB" id="A0A8X7BQE5"/>
<comment type="caution">
    <text evidence="2">The sequence shown here is derived from an EMBL/GenBank/DDBJ whole genome shotgun (WGS) entry which is preliminary data.</text>
</comment>
<sequence>MSSTRPRTSGNVGRLPRNSSVLQTPLWDPHFAGNDTEKKYRFYPLLIVRGSLSNTLARLDALTCTIWLRRGRGCAWDIQTHTHPF</sequence>
<keyword evidence="3" id="KW-1185">Reference proteome</keyword>
<reference evidence="2" key="1">
    <citation type="submission" date="2020-08" db="EMBL/GenBank/DDBJ databases">
        <title>Multicomponent nature underlies the extraordinary mechanical properties of spider dragline silk.</title>
        <authorList>
            <person name="Kono N."/>
            <person name="Nakamura H."/>
            <person name="Mori M."/>
            <person name="Yoshida Y."/>
            <person name="Ohtoshi R."/>
            <person name="Malay A.D."/>
            <person name="Moran D.A.P."/>
            <person name="Tomita M."/>
            <person name="Numata K."/>
            <person name="Arakawa K."/>
        </authorList>
    </citation>
    <scope>NUCLEOTIDE SEQUENCE</scope>
</reference>
<evidence type="ECO:0000313" key="3">
    <source>
        <dbReference type="Proteomes" id="UP000886998"/>
    </source>
</evidence>
<protein>
    <submittedName>
        <fullName evidence="2">Uncharacterized protein</fullName>
    </submittedName>
</protein>
<evidence type="ECO:0000313" key="2">
    <source>
        <dbReference type="EMBL" id="GFY40861.1"/>
    </source>
</evidence>
<organism evidence="2 3">
    <name type="scientific">Trichonephila inaurata madagascariensis</name>
    <dbReference type="NCBI Taxonomy" id="2747483"/>
    <lineage>
        <taxon>Eukaryota</taxon>
        <taxon>Metazoa</taxon>
        <taxon>Ecdysozoa</taxon>
        <taxon>Arthropoda</taxon>
        <taxon>Chelicerata</taxon>
        <taxon>Arachnida</taxon>
        <taxon>Araneae</taxon>
        <taxon>Araneomorphae</taxon>
        <taxon>Entelegynae</taxon>
        <taxon>Araneoidea</taxon>
        <taxon>Nephilidae</taxon>
        <taxon>Trichonephila</taxon>
        <taxon>Trichonephila inaurata</taxon>
    </lineage>
</organism>
<gene>
    <name evidence="2" type="ORF">TNIN_121731</name>
</gene>
<feature type="compositionally biased region" description="Polar residues" evidence="1">
    <location>
        <begin position="1"/>
        <end position="23"/>
    </location>
</feature>